<keyword evidence="8" id="KW-1185">Reference proteome</keyword>
<comment type="similarity">
    <text evidence="2">Belongs to the TMEM170 family.</text>
</comment>
<evidence type="ECO:0000256" key="5">
    <source>
        <dbReference type="ARBA" id="ARBA00023136"/>
    </source>
</evidence>
<evidence type="ECO:0008006" key="9">
    <source>
        <dbReference type="Google" id="ProtNLM"/>
    </source>
</evidence>
<reference evidence="7" key="1">
    <citation type="journal article" date="2020" name="Stud. Mycol.">
        <title>101 Dothideomycetes genomes: a test case for predicting lifestyles and emergence of pathogens.</title>
        <authorList>
            <person name="Haridas S."/>
            <person name="Albert R."/>
            <person name="Binder M."/>
            <person name="Bloem J."/>
            <person name="Labutti K."/>
            <person name="Salamov A."/>
            <person name="Andreopoulos B."/>
            <person name="Baker S."/>
            <person name="Barry K."/>
            <person name="Bills G."/>
            <person name="Bluhm B."/>
            <person name="Cannon C."/>
            <person name="Castanera R."/>
            <person name="Culley D."/>
            <person name="Daum C."/>
            <person name="Ezra D."/>
            <person name="Gonzalez J."/>
            <person name="Henrissat B."/>
            <person name="Kuo A."/>
            <person name="Liang C."/>
            <person name="Lipzen A."/>
            <person name="Lutzoni F."/>
            <person name="Magnuson J."/>
            <person name="Mondo S."/>
            <person name="Nolan M."/>
            <person name="Ohm R."/>
            <person name="Pangilinan J."/>
            <person name="Park H.-J."/>
            <person name="Ramirez L."/>
            <person name="Alfaro M."/>
            <person name="Sun H."/>
            <person name="Tritt A."/>
            <person name="Yoshinaga Y."/>
            <person name="Zwiers L.-H."/>
            <person name="Turgeon B."/>
            <person name="Goodwin S."/>
            <person name="Spatafora J."/>
            <person name="Crous P."/>
            <person name="Grigoriev I."/>
        </authorList>
    </citation>
    <scope>NUCLEOTIDE SEQUENCE</scope>
    <source>
        <strain evidence="7">CBS 115976</strain>
    </source>
</reference>
<evidence type="ECO:0000256" key="2">
    <source>
        <dbReference type="ARBA" id="ARBA00006325"/>
    </source>
</evidence>
<protein>
    <recommendedName>
        <fullName evidence="9">Integral membrane protein</fullName>
    </recommendedName>
</protein>
<accession>A0A6A6UV78</accession>
<sequence length="227" mass="25298">MDLGCMWLGLVSQRLQLLQLTVNQSTIQLFSAPSSVFKNLPLFNTYPSAHLQEPIQPLRLIALHNAASGCSSNMSNPINLLNNLGPQNPIPPDYTTPPFPSLYWPFPVHNGYSANAYYLYRTADIWRFTVVWTLLFFGVVHLATSTYANIILWRGSRKNWLFVWVVWAVYAFAAGIEGLFAGSITGALLGAVYNAGYFRMSTWIPFVWGLTNSLVLVLSGFALQSGL</sequence>
<dbReference type="PANTHER" id="PTHR22779:SF6">
    <property type="entry name" value="SD17342P"/>
    <property type="match status" value="1"/>
</dbReference>
<feature type="transmembrane region" description="Helical" evidence="6">
    <location>
        <begin position="203"/>
        <end position="223"/>
    </location>
</feature>
<evidence type="ECO:0000256" key="4">
    <source>
        <dbReference type="ARBA" id="ARBA00022989"/>
    </source>
</evidence>
<feature type="transmembrane region" description="Helical" evidence="6">
    <location>
        <begin position="125"/>
        <end position="148"/>
    </location>
</feature>
<keyword evidence="3 6" id="KW-0812">Transmembrane</keyword>
<dbReference type="PANTHER" id="PTHR22779">
    <property type="entry name" value="SD17342P"/>
    <property type="match status" value="1"/>
</dbReference>
<dbReference type="OrthoDB" id="2131401at2759"/>
<dbReference type="AlphaFoldDB" id="A0A6A6UV78"/>
<keyword evidence="5 6" id="KW-0472">Membrane</keyword>
<evidence type="ECO:0000256" key="1">
    <source>
        <dbReference type="ARBA" id="ARBA00004141"/>
    </source>
</evidence>
<organism evidence="7 8">
    <name type="scientific">Microthyrium microscopicum</name>
    <dbReference type="NCBI Taxonomy" id="703497"/>
    <lineage>
        <taxon>Eukaryota</taxon>
        <taxon>Fungi</taxon>
        <taxon>Dikarya</taxon>
        <taxon>Ascomycota</taxon>
        <taxon>Pezizomycotina</taxon>
        <taxon>Dothideomycetes</taxon>
        <taxon>Dothideomycetes incertae sedis</taxon>
        <taxon>Microthyriales</taxon>
        <taxon>Microthyriaceae</taxon>
        <taxon>Microthyrium</taxon>
    </lineage>
</organism>
<dbReference type="EMBL" id="MU004230">
    <property type="protein sequence ID" value="KAF2675341.1"/>
    <property type="molecule type" value="Genomic_DNA"/>
</dbReference>
<comment type="subcellular location">
    <subcellularLocation>
        <location evidence="1">Membrane</location>
        <topology evidence="1">Multi-pass membrane protein</topology>
    </subcellularLocation>
</comment>
<evidence type="ECO:0000313" key="7">
    <source>
        <dbReference type="EMBL" id="KAF2675341.1"/>
    </source>
</evidence>
<keyword evidence="4 6" id="KW-1133">Transmembrane helix</keyword>
<evidence type="ECO:0000256" key="6">
    <source>
        <dbReference type="SAM" id="Phobius"/>
    </source>
</evidence>
<feature type="transmembrane region" description="Helical" evidence="6">
    <location>
        <begin position="160"/>
        <end position="191"/>
    </location>
</feature>
<dbReference type="GO" id="GO:0016020">
    <property type="term" value="C:membrane"/>
    <property type="evidence" value="ECO:0007669"/>
    <property type="project" value="UniProtKB-SubCell"/>
</dbReference>
<evidence type="ECO:0000313" key="8">
    <source>
        <dbReference type="Proteomes" id="UP000799302"/>
    </source>
</evidence>
<proteinExistence type="inferred from homology"/>
<evidence type="ECO:0000256" key="3">
    <source>
        <dbReference type="ARBA" id="ARBA00022692"/>
    </source>
</evidence>
<dbReference type="InterPro" id="IPR019334">
    <property type="entry name" value="TMEM170A/B/YPR153W-like"/>
</dbReference>
<dbReference type="Proteomes" id="UP000799302">
    <property type="component" value="Unassembled WGS sequence"/>
</dbReference>
<gene>
    <name evidence="7" type="ORF">BT63DRAFT_35092</name>
</gene>
<dbReference type="Pfam" id="PF10190">
    <property type="entry name" value="Tmemb_170"/>
    <property type="match status" value="1"/>
</dbReference>
<name>A0A6A6UV78_9PEZI</name>